<protein>
    <submittedName>
        <fullName evidence="3">Uncharacterized protein LOC108624597</fullName>
    </submittedName>
</protein>
<evidence type="ECO:0000313" key="3">
    <source>
        <dbReference type="RefSeq" id="XP_017879485.1"/>
    </source>
</evidence>
<dbReference type="Proteomes" id="UP000694925">
    <property type="component" value="Unplaced"/>
</dbReference>
<gene>
    <name evidence="3" type="primary">LOC108624597</name>
</gene>
<reference evidence="3" key="1">
    <citation type="submission" date="2025-08" db="UniProtKB">
        <authorList>
            <consortium name="RefSeq"/>
        </authorList>
    </citation>
    <scope>IDENTIFICATION</scope>
    <source>
        <tissue evidence="3">Whole body</tissue>
    </source>
</reference>
<dbReference type="Pfam" id="PF14924">
    <property type="entry name" value="MAP10_N"/>
    <property type="match status" value="1"/>
</dbReference>
<dbReference type="AlphaFoldDB" id="A0AAJ7N648"/>
<proteinExistence type="predicted"/>
<evidence type="ECO:0000313" key="2">
    <source>
        <dbReference type="Proteomes" id="UP000694925"/>
    </source>
</evidence>
<dbReference type="KEGG" id="ccal:108624597"/>
<evidence type="ECO:0000256" key="1">
    <source>
        <dbReference type="SAM" id="MobiDB-lite"/>
    </source>
</evidence>
<sequence length="269" mass="30111">MFGFYLLDVHVTSLRLNKEVYMDTGGAKLSVAVVFVDFPATEVRERERRFVEEEGIYVYKFRAGQSYHFSMGCGKLMNKMKRVKLKIGIFKPDERFPVCYVHTYLSGCACDMGSADVERPVPFVFRGPFELVDPGRSFAGSIDLEITLTNLGKSLVSWYALAPDCFIFKNDSTSQSDEYKCYARGKEASGSLIVDDDPSVVQRNRVKNELLESSSPGNLMATIAGISPTGDRLALGSPPPRLARPPLVDPTQLMRRRRKKGGKKGRKKK</sequence>
<organism evidence="2 3">
    <name type="scientific">Ceratina calcarata</name>
    <dbReference type="NCBI Taxonomy" id="156304"/>
    <lineage>
        <taxon>Eukaryota</taxon>
        <taxon>Metazoa</taxon>
        <taxon>Ecdysozoa</taxon>
        <taxon>Arthropoda</taxon>
        <taxon>Hexapoda</taxon>
        <taxon>Insecta</taxon>
        <taxon>Pterygota</taxon>
        <taxon>Neoptera</taxon>
        <taxon>Endopterygota</taxon>
        <taxon>Hymenoptera</taxon>
        <taxon>Apocrita</taxon>
        <taxon>Aculeata</taxon>
        <taxon>Apoidea</taxon>
        <taxon>Anthophila</taxon>
        <taxon>Apidae</taxon>
        <taxon>Ceratina</taxon>
        <taxon>Zadontomerus</taxon>
    </lineage>
</organism>
<dbReference type="RefSeq" id="XP_017879485.1">
    <property type="nucleotide sequence ID" value="XM_018023996.2"/>
</dbReference>
<feature type="region of interest" description="Disordered" evidence="1">
    <location>
        <begin position="230"/>
        <end position="269"/>
    </location>
</feature>
<dbReference type="GeneID" id="108624597"/>
<accession>A0AAJ7N648</accession>
<feature type="compositionally biased region" description="Basic residues" evidence="1">
    <location>
        <begin position="254"/>
        <end position="269"/>
    </location>
</feature>
<name>A0AAJ7N648_9HYME</name>
<keyword evidence="2" id="KW-1185">Reference proteome</keyword>